<dbReference type="InterPro" id="IPR008269">
    <property type="entry name" value="Lon_proteolytic"/>
</dbReference>
<dbReference type="InterPro" id="IPR020568">
    <property type="entry name" value="Ribosomal_Su5_D2-typ_SF"/>
</dbReference>
<dbReference type="PANTHER" id="PTHR10046">
    <property type="entry name" value="ATP DEPENDENT LON PROTEASE FAMILY MEMBER"/>
    <property type="match status" value="1"/>
</dbReference>
<name>A0A7W7YI37_9BACT</name>
<reference evidence="2 3" key="1">
    <citation type="submission" date="2020-08" db="EMBL/GenBank/DDBJ databases">
        <title>Genomic Encyclopedia of Type Strains, Phase IV (KMG-IV): sequencing the most valuable type-strain genomes for metagenomic binning, comparative biology and taxonomic classification.</title>
        <authorList>
            <person name="Goeker M."/>
        </authorList>
    </citation>
    <scope>NUCLEOTIDE SEQUENCE [LARGE SCALE GENOMIC DNA]</scope>
    <source>
        <strain evidence="2 3">DSM 12251</strain>
    </source>
</reference>
<dbReference type="RefSeq" id="WP_184205572.1">
    <property type="nucleotide sequence ID" value="NZ_JACHIF010000001.1"/>
</dbReference>
<dbReference type="Proteomes" id="UP000534294">
    <property type="component" value="Unassembled WGS sequence"/>
</dbReference>
<dbReference type="GO" id="GO:0004176">
    <property type="term" value="F:ATP-dependent peptidase activity"/>
    <property type="evidence" value="ECO:0007669"/>
    <property type="project" value="InterPro"/>
</dbReference>
<dbReference type="GO" id="GO:0030163">
    <property type="term" value="P:protein catabolic process"/>
    <property type="evidence" value="ECO:0007669"/>
    <property type="project" value="InterPro"/>
</dbReference>
<dbReference type="AlphaFoldDB" id="A0A7W7YI37"/>
<dbReference type="SUPFAM" id="SSF54211">
    <property type="entry name" value="Ribosomal protein S5 domain 2-like"/>
    <property type="match status" value="1"/>
</dbReference>
<dbReference type="EMBL" id="JACHIF010000001">
    <property type="protein sequence ID" value="MBB5036586.1"/>
    <property type="molecule type" value="Genomic_DNA"/>
</dbReference>
<dbReference type="Gene3D" id="3.30.230.10">
    <property type="match status" value="1"/>
</dbReference>
<comment type="caution">
    <text evidence="2">The sequence shown here is derived from an EMBL/GenBank/DDBJ whole genome shotgun (WGS) entry which is preliminary data.</text>
</comment>
<organism evidence="2 3">
    <name type="scientific">Prosthecobacter dejongeii</name>
    <dbReference type="NCBI Taxonomy" id="48465"/>
    <lineage>
        <taxon>Bacteria</taxon>
        <taxon>Pseudomonadati</taxon>
        <taxon>Verrucomicrobiota</taxon>
        <taxon>Verrucomicrobiia</taxon>
        <taxon>Verrucomicrobiales</taxon>
        <taxon>Verrucomicrobiaceae</taxon>
        <taxon>Prosthecobacter</taxon>
    </lineage>
</organism>
<evidence type="ECO:0000259" key="1">
    <source>
        <dbReference type="Pfam" id="PF05362"/>
    </source>
</evidence>
<keyword evidence="3" id="KW-1185">Reference proteome</keyword>
<dbReference type="GO" id="GO:0004252">
    <property type="term" value="F:serine-type endopeptidase activity"/>
    <property type="evidence" value="ECO:0007669"/>
    <property type="project" value="InterPro"/>
</dbReference>
<dbReference type="InterPro" id="IPR014721">
    <property type="entry name" value="Ribsml_uS5_D2-typ_fold_subgr"/>
</dbReference>
<dbReference type="GO" id="GO:0006508">
    <property type="term" value="P:proteolysis"/>
    <property type="evidence" value="ECO:0007669"/>
    <property type="project" value="InterPro"/>
</dbReference>
<gene>
    <name evidence="2" type="ORF">HNQ64_000820</name>
</gene>
<accession>A0A7W7YI37</accession>
<sequence length="705" mass="75970">MKEKTRPWNFERLVWLCISLSMVTVLPCAEAQQTSYKRLTFPGNRHVLADSIRLPANYYSGDGDVVIATSGAACTLEFDAASIVEKIRFIVRKGAHLKARGALFRECQFVLDPGAEASFDSCGLDRCEFNGDPTQTITPASLRIINSIVHSGGWLVSMNHLGLEMMDSVIIDQRMRSMELRTQTNAASSFADLARRPAVRYTRFLNSFIHPSLLLTVSQVTFERCSGLFSGNRVLIGAGGTSPMVMLPVRWVNGTPEKLPPQIADGVGITLVEQPIAGGCSLTATVENGVLVMENMTQIAARPIQNFLPLSVAENSVPGSPASMPGTVPAAPSSAKELKLKQTHVNGLLVMPLATGLTAGEVTRMNMTAVPGNSNLRFSQSVGAEMMTALNEVRKYIFLRHEGLPANQDLEIAFEEKYSGKDGPSAAVACTLLVESLYTGQTWDPSFAVTGDMNADGSVQPIGGVSAKLRGATKGACKIVAIPAKNEKAVSDIIVMDGPSALVGIHVFGLETFEQAVSLASTQRATALQQAVDEFEVIRSVLLRDPRQMVAILRSQQAIARLQAILEKAPNSLSAKHLLLFAQGRTPTTLSIGGSLEGADANAMGLVSSIKNDFKGTVSTLKQDELGGTMNRLRNLRPRLDARVWPYVDALLDYGEIVRSEVLNPARTYAKFNEMATRARKAADIVASAKETLLADPQVREDLGL</sequence>
<dbReference type="GO" id="GO:0005524">
    <property type="term" value="F:ATP binding"/>
    <property type="evidence" value="ECO:0007669"/>
    <property type="project" value="InterPro"/>
</dbReference>
<feature type="domain" description="Lon proteolytic" evidence="1">
    <location>
        <begin position="350"/>
        <end position="493"/>
    </location>
</feature>
<dbReference type="PRINTS" id="PR00830">
    <property type="entry name" value="ENDOLAPTASE"/>
</dbReference>
<evidence type="ECO:0000313" key="3">
    <source>
        <dbReference type="Proteomes" id="UP000534294"/>
    </source>
</evidence>
<evidence type="ECO:0000313" key="2">
    <source>
        <dbReference type="EMBL" id="MBB5036586.1"/>
    </source>
</evidence>
<protein>
    <recommendedName>
        <fullName evidence="1">Lon proteolytic domain-containing protein</fullName>
    </recommendedName>
</protein>
<dbReference type="Pfam" id="PF05362">
    <property type="entry name" value="Lon_C"/>
    <property type="match status" value="1"/>
</dbReference>
<proteinExistence type="predicted"/>
<dbReference type="InterPro" id="IPR027065">
    <property type="entry name" value="Lon_Prtase"/>
</dbReference>